<dbReference type="InterPro" id="IPR054116">
    <property type="entry name" value="Cas12a_REC2"/>
</dbReference>
<evidence type="ECO:0000313" key="7">
    <source>
        <dbReference type="Proteomes" id="UP001198495"/>
    </source>
</evidence>
<organism evidence="6 7">
    <name type="scientific">Coprococcus hominis</name>
    <name type="common">ex Arizal et al. 2022</name>
    <dbReference type="NCBI Taxonomy" id="2881262"/>
    <lineage>
        <taxon>Bacteria</taxon>
        <taxon>Bacillati</taxon>
        <taxon>Bacillota</taxon>
        <taxon>Clostridia</taxon>
        <taxon>Lachnospirales</taxon>
        <taxon>Lachnospiraceae</taxon>
        <taxon>Coprococcus</taxon>
    </lineage>
</organism>
<feature type="domain" description="Cas12a RuvC nuclease" evidence="3">
    <location>
        <begin position="850"/>
        <end position="1273"/>
    </location>
</feature>
<dbReference type="Pfam" id="PF18501">
    <property type="entry name" value="REC1"/>
    <property type="match status" value="1"/>
</dbReference>
<feature type="domain" description="Cas12a nuclease" evidence="2">
    <location>
        <begin position="1046"/>
        <end position="1208"/>
    </location>
</feature>
<proteinExistence type="predicted"/>
<dbReference type="InterPro" id="IPR040787">
    <property type="entry name" value="Cas12a_REC1"/>
</dbReference>
<dbReference type="Pfam" id="PF18510">
    <property type="entry name" value="NUC"/>
    <property type="match status" value="1"/>
</dbReference>
<dbReference type="Pfam" id="PF21918">
    <property type="entry name" value="cas_Cpf1_2nd"/>
    <property type="match status" value="1"/>
</dbReference>
<sequence>MGKNQNFQEFMGVSPLQKTLRNELIPTETTKKNITQLDLLTEDEIRAQNREKLKEMMDDYYRDVIDSTLHAGIAVDWSYLFSCMRNHLRENSKESRRELERTQDSIRSQIHNKFAERADFKDMFGASIITKLLPTYIKQNPEYSERYDESMEILKLYGKFTTSLTDYFETRKNIFSKEKISSAVGYRIVEENAEIFLQNQNAYDRICKIAGLDLHGLDNEITAYVDGKTLKEVCSDEGFAKAITQEGIDRYNEAIGAVNQYMNLLCQKNKALKPGQFKMKRLHKQILCKGTTSFDIPKKFENDKQVYDAVNSFTEIVTKNNDLKRLLNITQNANDYDMNKIYVVADAYSMISQFISKKWNLIEECLLDYYSDNLPGKGNTKENKVKKAVKEETYRSVSQLNELIEKYYVEKTGQSVWKVESYISSLAETIKLELCHEIDNDEKNNLIEDDEKISEIKELLDMYMDVFHIIKVFRVNEVLNFDETFYSEMDEIYQDMQEIVPLHNRVRNYVTQKPYKQEKYRLYFHTPTLANGWSKSKEYDNNAIILVRDDKYYLGILNAKKKPSKEIMAGKENCSEHAYAKMNYYLLPGANKMLPKVFLSKKGIQDYHPSSYIVEGYNEKKHIKGSKNFDIQFCRDLIDYFKECIKKHPDWNKFNFEFSATETYEDISVFYREVEKQGYRVEWTYINSEDIQKLEEDGQLFLFQIYNKDFAVGSTGKPNLHTLYLKNLFSEENLRDIVLKLNGEAEIFFRKSSVQKPVVHKCGSILVNRTYEITENGTTRVQSIPESEYMELYRYFNSEKQIELSDEAKKYLDKVQCNKAKTDIVKDYRYTMDKFFIHLPITINFKVDKGNNVNAIAQQYIAEQEDLHVIGIDRGERNLIYVSVIDMYGNIVEQKSFNLVEQISSQGVKRYYDYKEKLQNREEERDKARKSWKTIGKIKELKEGYLSSVIHEIAQMVVKYNAIIAMEDLNYGFKRGRFKVERQVYQKFETMLISKLNYLADKSQAVDEPGGILRGYQMTYVPDNIKNVGRQCGIIFYVPAAYTSKIDPTTGFINAFKRDVVSTNDAKENFLMKFDSIQYDIEKGLFKFSFDYKNFATHKLTLAKTKWDVYTNGTRIQNMKVEGHWLSMEVELTTKMKELLDDSHIPYEEGQNILDALRKMKDITSVVNGILEIFWLTVQLRNSRTDNPDYDRIISPVLNHKGEFFDSDQYKAYADAQKAPLPIDADANGAYCIALKGMYTANQIKENWVEGEKLPAECLKIEHASWLAFMQGERG</sequence>
<gene>
    <name evidence="6" type="primary">cas12a</name>
    <name evidence="6" type="ORF">LKD28_04340</name>
</gene>
<dbReference type="InterPro" id="IPR040852">
    <property type="entry name" value="RuvC_1"/>
</dbReference>
<evidence type="ECO:0000259" key="4">
    <source>
        <dbReference type="Pfam" id="PF21918"/>
    </source>
</evidence>
<dbReference type="EMBL" id="JAJEQT010000002">
    <property type="protein sequence ID" value="MCC2218265.1"/>
    <property type="molecule type" value="Genomic_DNA"/>
</dbReference>
<keyword evidence="7" id="KW-1185">Reference proteome</keyword>
<name>A0ABS8FM24_9FIRM</name>
<dbReference type="Proteomes" id="UP001198495">
    <property type="component" value="Unassembled WGS sequence"/>
</dbReference>
<dbReference type="Pfam" id="PF18516">
    <property type="entry name" value="RuvC_1"/>
    <property type="match status" value="1"/>
</dbReference>
<feature type="domain" description="Cas12a PI" evidence="5">
    <location>
        <begin position="588"/>
        <end position="679"/>
    </location>
</feature>
<dbReference type="InterPro" id="IPR027620">
    <property type="entry name" value="Cas12a"/>
</dbReference>
<feature type="domain" description="Cas12a REC1" evidence="1">
    <location>
        <begin position="51"/>
        <end position="286"/>
    </location>
</feature>
<protein>
    <submittedName>
        <fullName evidence="6">Type V CRISPR-associated protein Cas12a/Cpf1</fullName>
    </submittedName>
</protein>
<evidence type="ECO:0000313" key="6">
    <source>
        <dbReference type="EMBL" id="MCC2218265.1"/>
    </source>
</evidence>
<evidence type="ECO:0000259" key="2">
    <source>
        <dbReference type="Pfam" id="PF18510"/>
    </source>
</evidence>
<dbReference type="NCBIfam" id="TIGR04330">
    <property type="entry name" value="cas_Cpf1"/>
    <property type="match status" value="1"/>
</dbReference>
<dbReference type="InterPro" id="IPR040882">
    <property type="entry name" value="Cas12a_NUC"/>
</dbReference>
<feature type="domain" description="Cas12a REC2" evidence="4">
    <location>
        <begin position="302"/>
        <end position="511"/>
    </location>
</feature>
<dbReference type="RefSeq" id="WP_227573011.1">
    <property type="nucleotide sequence ID" value="NZ_JAJEQT010000002.1"/>
</dbReference>
<dbReference type="InterPro" id="IPR053993">
    <property type="entry name" value="Cas12a_PI"/>
</dbReference>
<comment type="caution">
    <text evidence="6">The sequence shown here is derived from an EMBL/GenBank/DDBJ whole genome shotgun (WGS) entry which is preliminary data.</text>
</comment>
<evidence type="ECO:0000259" key="1">
    <source>
        <dbReference type="Pfam" id="PF18501"/>
    </source>
</evidence>
<evidence type="ECO:0000259" key="3">
    <source>
        <dbReference type="Pfam" id="PF18516"/>
    </source>
</evidence>
<accession>A0ABS8FM24</accession>
<dbReference type="Pfam" id="PF22222">
    <property type="entry name" value="Cpf1_PI-like"/>
    <property type="match status" value="1"/>
</dbReference>
<reference evidence="6 7" key="1">
    <citation type="submission" date="2021-10" db="EMBL/GenBank/DDBJ databases">
        <title>Anaerobic single-cell dispensing facilitates the cultivation of human gut bacteria.</title>
        <authorList>
            <person name="Afrizal A."/>
        </authorList>
    </citation>
    <scope>NUCLEOTIDE SEQUENCE [LARGE SCALE GENOMIC DNA]</scope>
    <source>
        <strain evidence="6 7">CLA-AA-H212</strain>
    </source>
</reference>
<evidence type="ECO:0000259" key="5">
    <source>
        <dbReference type="Pfam" id="PF22222"/>
    </source>
</evidence>